<dbReference type="GO" id="GO:0032259">
    <property type="term" value="P:methylation"/>
    <property type="evidence" value="ECO:0007669"/>
    <property type="project" value="UniProtKB-KW"/>
</dbReference>
<dbReference type="SUPFAM" id="SSF53335">
    <property type="entry name" value="S-adenosyl-L-methionine-dependent methyltransferases"/>
    <property type="match status" value="1"/>
</dbReference>
<evidence type="ECO:0000313" key="4">
    <source>
        <dbReference type="EMBL" id="VAX09472.1"/>
    </source>
</evidence>
<dbReference type="CDD" id="cd02440">
    <property type="entry name" value="AdoMet_MTases"/>
    <property type="match status" value="1"/>
</dbReference>
<keyword evidence="2" id="KW-0808">Transferase</keyword>
<feature type="domain" description="Methyltransferase" evidence="3">
    <location>
        <begin position="152"/>
        <end position="244"/>
    </location>
</feature>
<name>A0A3B1B029_9ZZZZ</name>
<sequence length="365" mass="41397">MFYAVCWLLFNHDKSYQAVLPRFLSVRCPNAQVFRKAVFYVITVYASGLTLTSMAGYCGADSNRISAIINLENGKKYMAGDQPMNHHDSNESQIDDGAVKRYFDGARGGTAATVSMMTHEFNLPASAARYRLHKEIRTISDWLNAVNESWRVLDVGCGAGTWTEIFAKRYKTVIGIEQSSLMLKAARERVASLPNVEILEGDGRHDLPEGSFDMIFLGGLCMYLNDHDVIELLRSLKNRLAEGGAIILRESTVHQGVSLSQGEYQAVYRNVNLYRQLFDGAGSFRVEVRRNYGYTNLVTAEELVNLRREWLPFLPKDSTKLGSLTWWMLRGTAPISFWAIPQILSQLSIPWPRLQNHFFRLSFEE</sequence>
<dbReference type="PANTHER" id="PTHR43861:SF1">
    <property type="entry name" value="TRANS-ACONITATE 2-METHYLTRANSFERASE"/>
    <property type="match status" value="1"/>
</dbReference>
<evidence type="ECO:0000256" key="2">
    <source>
        <dbReference type="ARBA" id="ARBA00022679"/>
    </source>
</evidence>
<accession>A0A3B1B029</accession>
<dbReference type="InterPro" id="IPR029063">
    <property type="entry name" value="SAM-dependent_MTases_sf"/>
</dbReference>
<keyword evidence="1" id="KW-0489">Methyltransferase</keyword>
<organism evidence="4">
    <name type="scientific">hydrothermal vent metagenome</name>
    <dbReference type="NCBI Taxonomy" id="652676"/>
    <lineage>
        <taxon>unclassified sequences</taxon>
        <taxon>metagenomes</taxon>
        <taxon>ecological metagenomes</taxon>
    </lineage>
</organism>
<reference evidence="4" key="1">
    <citation type="submission" date="2018-06" db="EMBL/GenBank/DDBJ databases">
        <authorList>
            <person name="Zhirakovskaya E."/>
        </authorList>
    </citation>
    <scope>NUCLEOTIDE SEQUENCE</scope>
</reference>
<dbReference type="EMBL" id="UOFX01000053">
    <property type="protein sequence ID" value="VAX09472.1"/>
    <property type="molecule type" value="Genomic_DNA"/>
</dbReference>
<evidence type="ECO:0000256" key="1">
    <source>
        <dbReference type="ARBA" id="ARBA00022603"/>
    </source>
</evidence>
<dbReference type="InterPro" id="IPR041698">
    <property type="entry name" value="Methyltransf_25"/>
</dbReference>
<gene>
    <name evidence="4" type="ORF">MNBD_GAMMA26-279</name>
</gene>
<protein>
    <recommendedName>
        <fullName evidence="3">Methyltransferase domain-containing protein</fullName>
    </recommendedName>
</protein>
<dbReference type="Gene3D" id="3.40.50.150">
    <property type="entry name" value="Vaccinia Virus protein VP39"/>
    <property type="match status" value="1"/>
</dbReference>
<dbReference type="PANTHER" id="PTHR43861">
    <property type="entry name" value="TRANS-ACONITATE 2-METHYLTRANSFERASE-RELATED"/>
    <property type="match status" value="1"/>
</dbReference>
<dbReference type="AlphaFoldDB" id="A0A3B1B029"/>
<evidence type="ECO:0000259" key="3">
    <source>
        <dbReference type="Pfam" id="PF13649"/>
    </source>
</evidence>
<proteinExistence type="predicted"/>
<dbReference type="GO" id="GO:0008168">
    <property type="term" value="F:methyltransferase activity"/>
    <property type="evidence" value="ECO:0007669"/>
    <property type="project" value="UniProtKB-KW"/>
</dbReference>
<dbReference type="Pfam" id="PF13649">
    <property type="entry name" value="Methyltransf_25"/>
    <property type="match status" value="1"/>
</dbReference>